<name>A0A2P5WLB3_GOSBA</name>
<protein>
    <submittedName>
        <fullName evidence="1">Uncharacterized protein</fullName>
    </submittedName>
</protein>
<evidence type="ECO:0000313" key="2">
    <source>
        <dbReference type="Proteomes" id="UP000239757"/>
    </source>
</evidence>
<organism evidence="1 2">
    <name type="scientific">Gossypium barbadense</name>
    <name type="common">Sea Island cotton</name>
    <name type="synonym">Hibiscus barbadensis</name>
    <dbReference type="NCBI Taxonomy" id="3634"/>
    <lineage>
        <taxon>Eukaryota</taxon>
        <taxon>Viridiplantae</taxon>
        <taxon>Streptophyta</taxon>
        <taxon>Embryophyta</taxon>
        <taxon>Tracheophyta</taxon>
        <taxon>Spermatophyta</taxon>
        <taxon>Magnoliopsida</taxon>
        <taxon>eudicotyledons</taxon>
        <taxon>Gunneridae</taxon>
        <taxon>Pentapetalae</taxon>
        <taxon>rosids</taxon>
        <taxon>malvids</taxon>
        <taxon>Malvales</taxon>
        <taxon>Malvaceae</taxon>
        <taxon>Malvoideae</taxon>
        <taxon>Gossypium</taxon>
    </lineage>
</organism>
<proteinExistence type="predicted"/>
<gene>
    <name evidence="1" type="ORF">GOBAR_AA28789</name>
</gene>
<dbReference type="Proteomes" id="UP000239757">
    <property type="component" value="Unassembled WGS sequence"/>
</dbReference>
<evidence type="ECO:0000313" key="1">
    <source>
        <dbReference type="EMBL" id="PPR91893.1"/>
    </source>
</evidence>
<reference evidence="1 2" key="1">
    <citation type="submission" date="2015-01" db="EMBL/GenBank/DDBJ databases">
        <title>Genome of allotetraploid Gossypium barbadense reveals genomic plasticity and fiber elongation in cotton evolution.</title>
        <authorList>
            <person name="Chen X."/>
            <person name="Liu X."/>
            <person name="Zhao B."/>
            <person name="Zheng H."/>
            <person name="Hu Y."/>
            <person name="Lu G."/>
            <person name="Yang C."/>
            <person name="Chen J."/>
            <person name="Shan C."/>
            <person name="Zhang L."/>
            <person name="Zhou Y."/>
            <person name="Wang L."/>
            <person name="Guo W."/>
            <person name="Bai Y."/>
            <person name="Ruan J."/>
            <person name="Shangguan X."/>
            <person name="Mao Y."/>
            <person name="Jiang J."/>
            <person name="Zhu Y."/>
            <person name="Lei J."/>
            <person name="Kang H."/>
            <person name="Chen S."/>
            <person name="He X."/>
            <person name="Wang R."/>
            <person name="Wang Y."/>
            <person name="Chen J."/>
            <person name="Wang L."/>
            <person name="Yu S."/>
            <person name="Wang B."/>
            <person name="Wei J."/>
            <person name="Song S."/>
            <person name="Lu X."/>
            <person name="Gao Z."/>
            <person name="Gu W."/>
            <person name="Deng X."/>
            <person name="Ma D."/>
            <person name="Wang S."/>
            <person name="Liang W."/>
            <person name="Fang L."/>
            <person name="Cai C."/>
            <person name="Zhu X."/>
            <person name="Zhou B."/>
            <person name="Zhang Y."/>
            <person name="Chen Z."/>
            <person name="Xu S."/>
            <person name="Zhu R."/>
            <person name="Wang S."/>
            <person name="Zhang T."/>
            <person name="Zhao G."/>
        </authorList>
    </citation>
    <scope>NUCLEOTIDE SEQUENCE [LARGE SCALE GENOMIC DNA]</scope>
    <source>
        <strain evidence="2">cv. Xinhai21</strain>
        <tissue evidence="1">Leaf</tissue>
    </source>
</reference>
<sequence>MVMWRTKQEQELWNTMNMPVLRLGGENLNSNILEDMEVIDSGFENENIRWLERSLVGWTVEYKALQEIASIMNEMIDLLWRSFACLEPWDFLEHSSIVW</sequence>
<dbReference type="AlphaFoldDB" id="A0A2P5WLB3"/>
<accession>A0A2P5WLB3</accession>
<dbReference type="EMBL" id="KZ667190">
    <property type="protein sequence ID" value="PPR91893.1"/>
    <property type="molecule type" value="Genomic_DNA"/>
</dbReference>